<protein>
    <recommendedName>
        <fullName evidence="2">SH3b domain-containing protein</fullName>
    </recommendedName>
</protein>
<dbReference type="OrthoDB" id="8479979at2"/>
<keyword evidence="1" id="KW-0732">Signal</keyword>
<evidence type="ECO:0000313" key="3">
    <source>
        <dbReference type="EMBL" id="PWG64024.1"/>
    </source>
</evidence>
<dbReference type="SMART" id="SM00287">
    <property type="entry name" value="SH3b"/>
    <property type="match status" value="1"/>
</dbReference>
<reference evidence="3 4" key="1">
    <citation type="submission" date="2018-05" db="EMBL/GenBank/DDBJ databases">
        <title>Spiribacter halobius sp. nov., a moderately halophilic bacterium isolated from marine solar saltern.</title>
        <authorList>
            <person name="Zheng W.-S."/>
            <person name="Lu D.-C."/>
            <person name="Du Z.-J."/>
        </authorList>
    </citation>
    <scope>NUCLEOTIDE SEQUENCE [LARGE SCALE GENOMIC DNA]</scope>
    <source>
        <strain evidence="3 4">E85</strain>
    </source>
</reference>
<dbReference type="Pfam" id="PF08239">
    <property type="entry name" value="SH3_3"/>
    <property type="match status" value="1"/>
</dbReference>
<dbReference type="PROSITE" id="PS51781">
    <property type="entry name" value="SH3B"/>
    <property type="match status" value="1"/>
</dbReference>
<evidence type="ECO:0000259" key="2">
    <source>
        <dbReference type="PROSITE" id="PS51781"/>
    </source>
</evidence>
<dbReference type="AlphaFoldDB" id="A0A2U2N4W6"/>
<gene>
    <name evidence="3" type="ORF">DEM34_05840</name>
</gene>
<evidence type="ECO:0000313" key="4">
    <source>
        <dbReference type="Proteomes" id="UP000245474"/>
    </source>
</evidence>
<evidence type="ECO:0000256" key="1">
    <source>
        <dbReference type="SAM" id="SignalP"/>
    </source>
</evidence>
<feature type="chain" id="PRO_5015458601" description="SH3b domain-containing protein" evidence="1">
    <location>
        <begin position="25"/>
        <end position="534"/>
    </location>
</feature>
<proteinExistence type="predicted"/>
<dbReference type="InterPro" id="IPR003646">
    <property type="entry name" value="SH3-like_bac-type"/>
</dbReference>
<dbReference type="Gene3D" id="2.30.30.40">
    <property type="entry name" value="SH3 Domains"/>
    <property type="match status" value="1"/>
</dbReference>
<dbReference type="EMBL" id="QFFI01000007">
    <property type="protein sequence ID" value="PWG64024.1"/>
    <property type="molecule type" value="Genomic_DNA"/>
</dbReference>
<keyword evidence="4" id="KW-1185">Reference proteome</keyword>
<accession>A0A2U2N4W6</accession>
<name>A0A2U2N4W6_9GAMM</name>
<feature type="domain" description="SH3b" evidence="2">
    <location>
        <begin position="462"/>
        <end position="525"/>
    </location>
</feature>
<comment type="caution">
    <text evidence="3">The sequence shown here is derived from an EMBL/GenBank/DDBJ whole genome shotgun (WGS) entry which is preliminary data.</text>
</comment>
<dbReference type="Proteomes" id="UP000245474">
    <property type="component" value="Unassembled WGS sequence"/>
</dbReference>
<feature type="signal peptide" evidence="1">
    <location>
        <begin position="1"/>
        <end position="24"/>
    </location>
</feature>
<organism evidence="3 4">
    <name type="scientific">Sediminicurvatus halobius</name>
    <dbReference type="NCBI Taxonomy" id="2182432"/>
    <lineage>
        <taxon>Bacteria</taxon>
        <taxon>Pseudomonadati</taxon>
        <taxon>Pseudomonadota</taxon>
        <taxon>Gammaproteobacteria</taxon>
        <taxon>Chromatiales</taxon>
        <taxon>Ectothiorhodospiraceae</taxon>
        <taxon>Sediminicurvatus</taxon>
    </lineage>
</organism>
<dbReference type="RefSeq" id="WP_109677226.1">
    <property type="nucleotide sequence ID" value="NZ_CP086615.1"/>
</dbReference>
<sequence>MSARLTLLAATMALATLAATPAQADRRAELYDAAWAAWHEPDYPAAYELLAEFRELPYGRQAVTDFMLATSACRIEGVRDYGARLLDWILYAYALSADSRQVVAEERRRCGPAAAPEPPSQIVEARSAGMTGYGKTFYWANAEEQPVASYPIRRTRPMDREVLTARRVPLGDRAAAAALAAELAPGARHLVTDKFLLISHAGHDAGDLAEIGRTLDRFVGFLVTTYDVVPPGHYLRVELVTDGWAVKQLALERHGLGASSATIGYAFVEDTSVVAAVPTNAAGTVLHELFHLLVRSNFGDVPQWLDEGIASLYEVAGRRGDVYFGLENWRREVLETTWADRPSVGELIRAEWFLFDDPEQARAQSEAEPPPDLHDRVEGRRQAAMMAMARYFALYLQEQEKLVPVYEAVRDRGLNHGERPAPEHAVALVEEIVGRPIDEIDRAFVAWFNDAPPPTPQPRTTGGSLHVTTANLNLRTGPGTGYERLTTLPAGTRLAVTGETDGWRQVTLEDGTTAFVSADYLQPVEVVEKSLPAD</sequence>